<feature type="domain" description="Calx-beta" evidence="11">
    <location>
        <begin position="1248"/>
        <end position="1356"/>
    </location>
</feature>
<keyword evidence="7" id="KW-0106">Calcium</keyword>
<dbReference type="EMBL" id="JAOWLB010000032">
    <property type="protein sequence ID" value="MCV2891242.1"/>
    <property type="molecule type" value="Genomic_DNA"/>
</dbReference>
<evidence type="ECO:0000256" key="7">
    <source>
        <dbReference type="ARBA" id="ARBA00022837"/>
    </source>
</evidence>
<evidence type="ECO:0000259" key="11">
    <source>
        <dbReference type="SMART" id="SM00237"/>
    </source>
</evidence>
<dbReference type="PRINTS" id="PR01488">
    <property type="entry name" value="RTXTOXINA"/>
</dbReference>
<evidence type="ECO:0000256" key="10">
    <source>
        <dbReference type="SAM" id="MobiDB-lite"/>
    </source>
</evidence>
<evidence type="ECO:0000256" key="4">
    <source>
        <dbReference type="ARBA" id="ARBA00022656"/>
    </source>
</evidence>
<dbReference type="Gene3D" id="2.60.40.2030">
    <property type="match status" value="5"/>
</dbReference>
<dbReference type="Pfam" id="PF00353">
    <property type="entry name" value="HemolysinCabind"/>
    <property type="match status" value="7"/>
</dbReference>
<dbReference type="InterPro" id="IPR003995">
    <property type="entry name" value="RTX_toxin_determinant-A"/>
</dbReference>
<feature type="region of interest" description="Disordered" evidence="10">
    <location>
        <begin position="590"/>
        <end position="612"/>
    </location>
</feature>
<dbReference type="InterPro" id="IPR038081">
    <property type="entry name" value="CalX-like_sf"/>
</dbReference>
<dbReference type="Proteomes" id="UP001320899">
    <property type="component" value="Unassembled WGS sequence"/>
</dbReference>
<evidence type="ECO:0000256" key="2">
    <source>
        <dbReference type="ARBA" id="ARBA00004613"/>
    </source>
</evidence>
<keyword evidence="4" id="KW-0800">Toxin</keyword>
<dbReference type="InterPro" id="IPR001343">
    <property type="entry name" value="Hemolysn_Ca-bd"/>
</dbReference>
<keyword evidence="3" id="KW-0964">Secreted</keyword>
<dbReference type="SUPFAM" id="SSF141072">
    <property type="entry name" value="CalX-like"/>
    <property type="match status" value="6"/>
</dbReference>
<evidence type="ECO:0000256" key="1">
    <source>
        <dbReference type="ARBA" id="ARBA00004370"/>
    </source>
</evidence>
<feature type="region of interest" description="Disordered" evidence="10">
    <location>
        <begin position="443"/>
        <end position="475"/>
    </location>
</feature>
<name>A0ABT3ARN9_9RHOB</name>
<dbReference type="InterPro" id="IPR018511">
    <property type="entry name" value="Hemolysin-typ_Ca-bd_CS"/>
</dbReference>
<accession>A0ABT3ARN9</accession>
<keyword evidence="13" id="KW-1185">Reference proteome</keyword>
<reference evidence="12 13" key="1">
    <citation type="submission" date="2022-10" db="EMBL/GenBank/DDBJ databases">
        <title>Ruegeria sp. nov., isolated from ocean surface sediments.</title>
        <authorList>
            <person name="He W."/>
            <person name="Xue H.-P."/>
            <person name="Zhang D.-F."/>
        </authorList>
    </citation>
    <scope>NUCLEOTIDE SEQUENCE [LARGE SCALE GENOMIC DNA]</scope>
    <source>
        <strain evidence="12 13">XHP0148</strain>
    </source>
</reference>
<evidence type="ECO:0000256" key="6">
    <source>
        <dbReference type="ARBA" id="ARBA00022737"/>
    </source>
</evidence>
<comment type="caution">
    <text evidence="12">The sequence shown here is derived from an EMBL/GenBank/DDBJ whole genome shotgun (WGS) entry which is preliminary data.</text>
</comment>
<dbReference type="PRINTS" id="PR00313">
    <property type="entry name" value="CABNDNGRPT"/>
</dbReference>
<evidence type="ECO:0000256" key="8">
    <source>
        <dbReference type="ARBA" id="ARBA00023026"/>
    </source>
</evidence>
<dbReference type="RefSeq" id="WP_263830844.1">
    <property type="nucleotide sequence ID" value="NZ_JAOWLB010000032.1"/>
</dbReference>
<dbReference type="PANTHER" id="PTHR38340:SF1">
    <property type="entry name" value="S-LAYER PROTEIN"/>
    <property type="match status" value="1"/>
</dbReference>
<comment type="subcellular location">
    <subcellularLocation>
        <location evidence="1">Membrane</location>
    </subcellularLocation>
    <subcellularLocation>
        <location evidence="2">Secreted</location>
    </subcellularLocation>
</comment>
<feature type="compositionally biased region" description="Pro residues" evidence="10">
    <location>
        <begin position="446"/>
        <end position="473"/>
    </location>
</feature>
<keyword evidence="6" id="KW-0677">Repeat</keyword>
<dbReference type="Gene3D" id="2.150.10.10">
    <property type="entry name" value="Serralysin-like metalloprotease, C-terminal"/>
    <property type="match status" value="7"/>
</dbReference>
<dbReference type="SUPFAM" id="SSF51120">
    <property type="entry name" value="beta-Roll"/>
    <property type="match status" value="5"/>
</dbReference>
<protein>
    <recommendedName>
        <fullName evidence="11">Calx-beta domain-containing protein</fullName>
    </recommendedName>
</protein>
<keyword evidence="8" id="KW-0843">Virulence</keyword>
<dbReference type="SMART" id="SM00237">
    <property type="entry name" value="Calx_beta"/>
    <property type="match status" value="1"/>
</dbReference>
<gene>
    <name evidence="12" type="ORF">OE747_23220</name>
</gene>
<proteinExistence type="predicted"/>
<evidence type="ECO:0000256" key="3">
    <source>
        <dbReference type="ARBA" id="ARBA00022525"/>
    </source>
</evidence>
<dbReference type="Pfam" id="PF03160">
    <property type="entry name" value="Calx-beta"/>
    <property type="match status" value="4"/>
</dbReference>
<dbReference type="Gene3D" id="2.60.40.2700">
    <property type="match status" value="5"/>
</dbReference>
<evidence type="ECO:0000313" key="12">
    <source>
        <dbReference type="EMBL" id="MCV2891242.1"/>
    </source>
</evidence>
<dbReference type="InterPro" id="IPR011049">
    <property type="entry name" value="Serralysin-like_metalloprot_C"/>
</dbReference>
<evidence type="ECO:0000256" key="5">
    <source>
        <dbReference type="ARBA" id="ARBA00022729"/>
    </source>
</evidence>
<dbReference type="PROSITE" id="PS00330">
    <property type="entry name" value="HEMOLYSIN_CALCIUM"/>
    <property type="match status" value="7"/>
</dbReference>
<sequence>MEKFSEFFDRPMTAYEVMETHYARNVAQEPYTPVRYADVILGNFTLLPAGASALHRLNVPFDSGNNENAKWISSSGSFEFVYRYSDDGFNLVTSPLNQGTLNFFPIGGDLLPFGGAAFSGHYWMDVLPWMIWGNTLSDNYFSYAERSQQFWADGSLSAIVDKWNGVTDAFQIWFGSADDNTVLGSNEAYEYRGREGSDSVDYSTSPTGVTASLIKGKGFDGYARNDRYVSIENLIGSFGHDILVGDNNANNLSGRNGDDTLFGLAGADDLRGQEGNDEIYGGSGFDTIFGGAGEDDIRGEGGADYLKGETGSDTIYGGLGTDRLFGDESGDYLKGEAGDDELFGGIGNDTLFGDEDNDRLMGEGGDDTLNGGSGNEDIAVFEYNWEFYTPLSMSSATNFQLRRDRYGSETDTLLSIEKLEFSNRTFNTIQEFFNAYANRIASTEPVDPPPPSPEPSDPVYVPPSTPLPPPTPTSVPILTVSGETVREGDSGTRYLDFQISLSHAATTPVTFLAIPVGGNNMGEATVGEDFRPLSSASFTIPTGESSLTVRVPIIGDTRVEGTETVRLFISSLSGAEPAPGTIIPVATGYISDDDSAAPPPEPDPETTPAGPVYLTIETNDPSEYEGPEGSFVEYDFIIRRSGDLSVRTDYRIEFEGYGATPASADDFEPNAWNDELGSFGPGEDRERYTIRLQGDSIQEAHEYFRAVLSSPESNAIITDGTAYAAILNDDGDTLPTPAGEVYLSIRALQAEVVEGTSDTRGTPIQFEITRTGDLAQVTGFNFSGGRGEQETLAGNSGPNSDWNGYSSSGHRFEVGEATYTLTRYVEADDYNEPDEWLNARIRAISDYPNVEILEDTASVLIRDDDGPAPAQITTTPGTIMESDGVQTGYVRVHLSHAMSVPVSMAYRIYGNEDENDLGLGSTTGATPDFVAQSGIFTIEAGQIFADLPVTILGDALAEDIEFAGVEFEDPVNGYFGHSSQDWWESGLIIVDDDQAGSFFPNYEELSSRAIDLGRFEPHSLRQHFFELNGTDEEIVYRFEVGSDVVIRTDRLRPDFIFDSGGNLLRTDVGSFDYLRETPIGNTIGGHMVFSPGEYFAVYSGAFSQPDTAYKTEFLTLPAQSSLPTLFIRSERPRTLHGVEVFEDLTIGEGHPNYQAPRFRLSHEVGHEVSFDYRIVGLTTDEMDLSSTSSGYSPFAGHIVFEPGDTLEVEFLHGVQDNEYEGLEYFELEIFNVVGAVLPNGQATFSRRGVIVDDDENPNPEFELLPVVLDRAENSGNPGLFTFRVDRPSGHSAEAASVDWVVRGDGFAPASGQDFVGGNLPSGRLDFAPGETSKIVTIEVAGDRFAESDETFTVYLHNPSPGFSIHNGSVSGTIRNDDGIANATFGNGVVTTGTSFALGPQDYHIIGTGTSAIELVGNAFANSISGNNVSNTILGYGDNDRLFGLDGGDRIIGHAGDDFLDGGAGNDTLTGGPGKDTFHLSAGMGWDRVTDFEPSDDQLDFSDFGVTLTEIATIGVNASGHRVIDFGGGDKITLIGVPLNYEPSGTLVVSGELQEGNRLTADISAVTDADGFDPASVSYRWLRDGAVISGTRDASYLLTQDDVGARISVRMSYTDDFGTAERLSSTPTGAVENVNDAPTGSVTISGTARQGETLTANTDGVSDPDGIDTSTEAGQWLRNGTPIAGATGETYTLTQADVGAQISVVFTYTDNFGTSESVTSAATGAVENVNDAPTGAVTISGSARQGETLTADVSGVADADGIDSATASGQWLRGGVAISGATEASYELTQDDVGAAISYVYSYTDGFGTNESVASAVTDAVENVNDVPTGAVTISGTARQGQTLTANTDAVADADGINEATEAGQWLRNGTPIAGATGETYTLTQADVGAQISVVFTYTDNFGTSESVTSAPTGAVENVNDAPTGAVTISGTARVGETLSANTDAVADADGINEATEAGQWLRNGTPIAGATGETYTLVAADAGAQISVVFSYTDNFGTNESVTSAATGPVAGGSLRLLGTPGRDTLDGGDGNDEILGFEDNDVLRGFAGNDTLFGGDGADTLNGGDGNDVIFGGETEHDLRDVIFAGEGDDSVDAGFGNDQIFGQGGNDTIAGGFGVDEIQGQDGNDVITGSAFSDLIFGGAGNDFVNGGFGSDRINGGSGADKFFHVGVLGHGNDWVQDYNAAEGDVLLFGNASATRDQFQVNFNHTQNAAGERAGDDAVQEAFVIYRPTGQIMWALVDGEGQGSINLQIGSEVFDLLT</sequence>
<evidence type="ECO:0000313" key="13">
    <source>
        <dbReference type="Proteomes" id="UP001320899"/>
    </source>
</evidence>
<dbReference type="PANTHER" id="PTHR38340">
    <property type="entry name" value="S-LAYER PROTEIN"/>
    <property type="match status" value="1"/>
</dbReference>
<dbReference type="InterPro" id="IPR050557">
    <property type="entry name" value="RTX_toxin/Mannuronan_C5-epim"/>
</dbReference>
<keyword evidence="5" id="KW-0732">Signal</keyword>
<dbReference type="InterPro" id="IPR003644">
    <property type="entry name" value="Calx_beta"/>
</dbReference>
<organism evidence="12 13">
    <name type="scientific">Ruegeria aquimaris</name>
    <dbReference type="NCBI Taxonomy" id="2984333"/>
    <lineage>
        <taxon>Bacteria</taxon>
        <taxon>Pseudomonadati</taxon>
        <taxon>Pseudomonadota</taxon>
        <taxon>Alphaproteobacteria</taxon>
        <taxon>Rhodobacterales</taxon>
        <taxon>Roseobacteraceae</taxon>
        <taxon>Ruegeria</taxon>
    </lineage>
</organism>
<evidence type="ECO:0000256" key="9">
    <source>
        <dbReference type="ARBA" id="ARBA00023136"/>
    </source>
</evidence>
<keyword evidence="9" id="KW-0472">Membrane</keyword>